<accession>A0A654GFJ5</accession>
<dbReference type="AlphaFoldDB" id="A0A654GFJ5"/>
<evidence type="ECO:0000313" key="1">
    <source>
        <dbReference type="Araport" id="AT2G07830"/>
    </source>
</evidence>
<evidence type="ECO:0000313" key="3">
    <source>
        <dbReference type="EMBL" id="VYS71744.1"/>
    </source>
</evidence>
<dbReference type="ExpressionAtlas" id="A0A654GFJ5">
    <property type="expression patterns" value="baseline"/>
</dbReference>
<dbReference type="Proteomes" id="UP000434276">
    <property type="component" value="Unassembled WGS sequence"/>
</dbReference>
<dbReference type="EMBL" id="CACRSJ010000111">
    <property type="protein sequence ID" value="VYS71744.1"/>
    <property type="molecule type" value="Genomic_DNA"/>
</dbReference>
<dbReference type="RefSeq" id="NP_001118289.1">
    <property type="nucleotide sequence ID" value="NM_001124817.1"/>
</dbReference>
<dbReference type="Araport" id="AT2G07830"/>
<name>A0A654GFJ5_ARATH</name>
<evidence type="ECO:0000313" key="4">
    <source>
        <dbReference type="Proteomes" id="UP000426265"/>
    </source>
</evidence>
<sequence>MPQKHQLWHHIPKIVISVCWAAFYRSDGSQPTDLQLPVSA</sequence>
<protein>
    <submittedName>
        <fullName evidence="3">Uncharacterized protein</fullName>
    </submittedName>
</protein>
<dbReference type="Proteomes" id="UP000426265">
    <property type="component" value="Unassembled WGS sequence"/>
</dbReference>
<dbReference type="EMBL" id="CACSHJ010000098">
    <property type="protein sequence ID" value="CAA0413867.1"/>
    <property type="molecule type" value="Genomic_DNA"/>
</dbReference>
<dbReference type="GeneID" id="6241072"/>
<gene>
    <name evidence="1" type="ordered locus">At2g07830</name>
    <name evidence="3" type="ORF">AN1_LOCUS27118</name>
    <name evidence="2" type="ORF">C24_LOCUS26966</name>
</gene>
<evidence type="ECO:0000313" key="2">
    <source>
        <dbReference type="EMBL" id="CAA0413867.1"/>
    </source>
</evidence>
<reference evidence="3 4" key="1">
    <citation type="submission" date="2019-11" db="EMBL/GenBank/DDBJ databases">
        <authorList>
            <person name="Jiao W.-B."/>
            <person name="Schneeberger K."/>
        </authorList>
    </citation>
    <scope>NUCLEOTIDE SEQUENCE [LARGE SCALE GENOMIC DNA]</scope>
    <source>
        <strain evidence="4">cv. An-1</strain>
        <strain evidence="5">cv. C24</strain>
    </source>
</reference>
<organism evidence="3 4">
    <name type="scientific">Arabidopsis thaliana</name>
    <name type="common">Mouse-ear cress</name>
    <dbReference type="NCBI Taxonomy" id="3702"/>
    <lineage>
        <taxon>Eukaryota</taxon>
        <taxon>Viridiplantae</taxon>
        <taxon>Streptophyta</taxon>
        <taxon>Embryophyta</taxon>
        <taxon>Tracheophyta</taxon>
        <taxon>Spermatophyta</taxon>
        <taxon>Magnoliopsida</taxon>
        <taxon>eudicotyledons</taxon>
        <taxon>Gunneridae</taxon>
        <taxon>Pentapetalae</taxon>
        <taxon>rosids</taxon>
        <taxon>malvids</taxon>
        <taxon>Brassicales</taxon>
        <taxon>Brassicaceae</taxon>
        <taxon>Camelineae</taxon>
        <taxon>Arabidopsis</taxon>
    </lineage>
</organism>
<proteinExistence type="predicted"/>
<evidence type="ECO:0000313" key="5">
    <source>
        <dbReference type="Proteomes" id="UP000434276"/>
    </source>
</evidence>
<dbReference type="KEGG" id="ath:AT2G07830"/>